<evidence type="ECO:0000313" key="2">
    <source>
        <dbReference type="Proteomes" id="UP000198427"/>
    </source>
</evidence>
<name>A0A2K9H9M8_9BACT</name>
<accession>A0A2K9H9M8</accession>
<dbReference type="EMBL" id="FZNZ01000003">
    <property type="protein sequence ID" value="SNR65173.1"/>
    <property type="molecule type" value="Genomic_DNA"/>
</dbReference>
<organism evidence="1 2">
    <name type="scientific">Prevotella jejuni</name>
    <dbReference type="NCBI Taxonomy" id="1177574"/>
    <lineage>
        <taxon>Bacteria</taxon>
        <taxon>Pseudomonadati</taxon>
        <taxon>Bacteroidota</taxon>
        <taxon>Bacteroidia</taxon>
        <taxon>Bacteroidales</taxon>
        <taxon>Prevotellaceae</taxon>
        <taxon>Prevotella</taxon>
    </lineage>
</organism>
<proteinExistence type="predicted"/>
<evidence type="ECO:0000313" key="1">
    <source>
        <dbReference type="EMBL" id="SNR65173.1"/>
    </source>
</evidence>
<dbReference type="AlphaFoldDB" id="A0A2K9H9M8"/>
<dbReference type="OrthoDB" id="9932383at2"/>
<dbReference type="KEGG" id="pje:CRM71_07230"/>
<dbReference type="Proteomes" id="UP000198427">
    <property type="component" value="Unassembled WGS sequence"/>
</dbReference>
<protein>
    <submittedName>
        <fullName evidence="1">Uncharacterized protein</fullName>
    </submittedName>
</protein>
<comment type="caution">
    <text evidence="1">The sequence shown here is derived from an EMBL/GenBank/DDBJ whole genome shotgun (WGS) entry which is preliminary data.</text>
</comment>
<sequence>MTKGEVYLVVLSNLLFILVIIFFVGRLVLNPPKSLINSFIIVDGYLYPRFQQGHIALIKPPQPICIKDIVRIKLNQSIYFNGAFSVVVDIKDGRRVTLFIGGISPSRELQRLREELLASEFDGEIY</sequence>
<gene>
    <name evidence="1" type="ORF">SAMN06265364_10329</name>
</gene>
<reference evidence="1 2" key="1">
    <citation type="submission" date="2017-06" db="EMBL/GenBank/DDBJ databases">
        <authorList>
            <person name="Varghese N."/>
            <person name="Submissions S."/>
        </authorList>
    </citation>
    <scope>NUCLEOTIDE SEQUENCE [LARGE SCALE GENOMIC DNA]</scope>
    <source>
        <strain evidence="1 2">DSM 26989</strain>
    </source>
</reference>
<dbReference type="GeneID" id="94029197"/>
<dbReference type="RefSeq" id="WP_089365396.1">
    <property type="nucleotide sequence ID" value="NZ_CAUUKV010000021.1"/>
</dbReference>
<keyword evidence="2" id="KW-1185">Reference proteome</keyword>